<evidence type="ECO:0000313" key="3">
    <source>
        <dbReference type="Proteomes" id="UP000663864"/>
    </source>
</evidence>
<proteinExistence type="predicted"/>
<reference evidence="1" key="1">
    <citation type="submission" date="2021-02" db="EMBL/GenBank/DDBJ databases">
        <authorList>
            <person name="Nowell W R."/>
        </authorList>
    </citation>
    <scope>NUCLEOTIDE SEQUENCE</scope>
</reference>
<accession>A0A815TCE6</accession>
<gene>
    <name evidence="2" type="ORF">JBS370_LOCUS35905</name>
    <name evidence="1" type="ORF">ZHD862_LOCUS37610</name>
</gene>
<evidence type="ECO:0000313" key="1">
    <source>
        <dbReference type="EMBL" id="CAF1504576.1"/>
    </source>
</evidence>
<protein>
    <submittedName>
        <fullName evidence="1">Uncharacterized protein</fullName>
    </submittedName>
</protein>
<dbReference type="EMBL" id="CAJNOT010007315">
    <property type="protein sequence ID" value="CAF1504576.1"/>
    <property type="molecule type" value="Genomic_DNA"/>
</dbReference>
<comment type="caution">
    <text evidence="1">The sequence shown here is derived from an EMBL/GenBank/DDBJ whole genome shotgun (WGS) entry which is preliminary data.</text>
</comment>
<dbReference type="Proteomes" id="UP000663864">
    <property type="component" value="Unassembled WGS sequence"/>
</dbReference>
<dbReference type="Proteomes" id="UP000663836">
    <property type="component" value="Unassembled WGS sequence"/>
</dbReference>
<evidence type="ECO:0000313" key="2">
    <source>
        <dbReference type="EMBL" id="CAF4188626.1"/>
    </source>
</evidence>
<sequence length="164" mass="19509">MTASNQNEVQLPEDQGFAKPIEHAEFCNGRICNKCRKCRDWFFIGKSSYMNWMKNVDRWTNNDWKSWHEKNVWEKFVLRDGGTCTYTFTYAFSYDTLIQRGYHDHNDCKDANNRHFGTNRIGCYTFDKKDGRSHFSLDYARSRFHDSTVSDIRSFCLCADNCRN</sequence>
<organism evidence="1 3">
    <name type="scientific">Rotaria sordida</name>
    <dbReference type="NCBI Taxonomy" id="392033"/>
    <lineage>
        <taxon>Eukaryota</taxon>
        <taxon>Metazoa</taxon>
        <taxon>Spiralia</taxon>
        <taxon>Gnathifera</taxon>
        <taxon>Rotifera</taxon>
        <taxon>Eurotatoria</taxon>
        <taxon>Bdelloidea</taxon>
        <taxon>Philodinida</taxon>
        <taxon>Philodinidae</taxon>
        <taxon>Rotaria</taxon>
    </lineage>
</organism>
<dbReference type="EMBL" id="CAJOBD010013233">
    <property type="protein sequence ID" value="CAF4188626.1"/>
    <property type="molecule type" value="Genomic_DNA"/>
</dbReference>
<name>A0A815TCE6_9BILA</name>
<dbReference type="AlphaFoldDB" id="A0A815TCE6"/>